<keyword evidence="3" id="KW-1185">Reference proteome</keyword>
<dbReference type="Proteomes" id="UP001147733">
    <property type="component" value="Unassembled WGS sequence"/>
</dbReference>
<organism evidence="2 3">
    <name type="scientific">Penicillium citrinum</name>
    <dbReference type="NCBI Taxonomy" id="5077"/>
    <lineage>
        <taxon>Eukaryota</taxon>
        <taxon>Fungi</taxon>
        <taxon>Dikarya</taxon>
        <taxon>Ascomycota</taxon>
        <taxon>Pezizomycotina</taxon>
        <taxon>Eurotiomycetes</taxon>
        <taxon>Eurotiomycetidae</taxon>
        <taxon>Eurotiales</taxon>
        <taxon>Aspergillaceae</taxon>
        <taxon>Penicillium</taxon>
    </lineage>
</organism>
<dbReference type="RefSeq" id="XP_056503609.1">
    <property type="nucleotide sequence ID" value="XM_056641115.1"/>
</dbReference>
<feature type="chain" id="PRO_5040995952" evidence="1">
    <location>
        <begin position="20"/>
        <end position="134"/>
    </location>
</feature>
<proteinExistence type="predicted"/>
<sequence>MKFVIFLSCTTLLASIGLAVPTPEDVNVVGALTDTLKTRCSPARDATTNPNCWEDSYTKCVALQEAAICALSCQNQPPGDCTTGCTVQAQKDCDLYCSTMSTCEECMVVYQRQESVDEDQARELCSSSGDGGES</sequence>
<comment type="caution">
    <text evidence="2">The sequence shown here is derived from an EMBL/GenBank/DDBJ whole genome shotgun (WGS) entry which is preliminary data.</text>
</comment>
<evidence type="ECO:0000313" key="2">
    <source>
        <dbReference type="EMBL" id="KAJ5240604.1"/>
    </source>
</evidence>
<dbReference type="OrthoDB" id="5287146at2759"/>
<reference evidence="2" key="2">
    <citation type="journal article" date="2023" name="IMA Fungus">
        <title>Comparative genomic study of the Penicillium genus elucidates a diverse pangenome and 15 lateral gene transfer events.</title>
        <authorList>
            <person name="Petersen C."/>
            <person name="Sorensen T."/>
            <person name="Nielsen M.R."/>
            <person name="Sondergaard T.E."/>
            <person name="Sorensen J.L."/>
            <person name="Fitzpatrick D.A."/>
            <person name="Frisvad J.C."/>
            <person name="Nielsen K.L."/>
        </authorList>
    </citation>
    <scope>NUCLEOTIDE SEQUENCE</scope>
    <source>
        <strain evidence="2">IBT 23319</strain>
    </source>
</reference>
<dbReference type="EMBL" id="JAPQKT010000002">
    <property type="protein sequence ID" value="KAJ5240604.1"/>
    <property type="molecule type" value="Genomic_DNA"/>
</dbReference>
<name>A0A9W9P9V1_PENCI</name>
<dbReference type="GeneID" id="81380282"/>
<feature type="signal peptide" evidence="1">
    <location>
        <begin position="1"/>
        <end position="19"/>
    </location>
</feature>
<dbReference type="AlphaFoldDB" id="A0A9W9P9V1"/>
<accession>A0A9W9P9V1</accession>
<evidence type="ECO:0000256" key="1">
    <source>
        <dbReference type="SAM" id="SignalP"/>
    </source>
</evidence>
<reference evidence="2" key="1">
    <citation type="submission" date="2022-11" db="EMBL/GenBank/DDBJ databases">
        <authorList>
            <person name="Petersen C."/>
        </authorList>
    </citation>
    <scope>NUCLEOTIDE SEQUENCE</scope>
    <source>
        <strain evidence="2">IBT 23319</strain>
    </source>
</reference>
<gene>
    <name evidence="2" type="ORF">N7469_002195</name>
</gene>
<protein>
    <submittedName>
        <fullName evidence="2">Uncharacterized protein</fullName>
    </submittedName>
</protein>
<evidence type="ECO:0000313" key="3">
    <source>
        <dbReference type="Proteomes" id="UP001147733"/>
    </source>
</evidence>
<keyword evidence="1" id="KW-0732">Signal</keyword>